<accession>A0A6C0HD45</accession>
<proteinExistence type="predicted"/>
<protein>
    <submittedName>
        <fullName evidence="2">Uncharacterized protein</fullName>
    </submittedName>
</protein>
<evidence type="ECO:0000256" key="1">
    <source>
        <dbReference type="SAM" id="Phobius"/>
    </source>
</evidence>
<keyword evidence="1" id="KW-0812">Transmembrane</keyword>
<sequence>MNYVIIVLGIIVVFLLYYVYIRLLTPSVIKQSAKLNETNPPISYLKDPTSLHYAYGIWLYVNSWDNTKEKVIISRDKNFSLYLDATSATLYCKMYLDDDTTQLITITNNFPLQKWVYIVLSVDSQIVDVYLNGKLVISQKITKTPKMPGDSTVPLLLGGADTWDANVADLIRVSHAMSPQEVMNNYISGYNSVVGGIFSMSSYKANLKVLKNGEIFADTQLF</sequence>
<dbReference type="AlphaFoldDB" id="A0A6C0HD45"/>
<name>A0A6C0HD45_9ZZZZ</name>
<dbReference type="EMBL" id="MN739923">
    <property type="protein sequence ID" value="QHT77923.1"/>
    <property type="molecule type" value="Genomic_DNA"/>
</dbReference>
<evidence type="ECO:0000313" key="2">
    <source>
        <dbReference type="EMBL" id="QHT77923.1"/>
    </source>
</evidence>
<dbReference type="SUPFAM" id="SSF49899">
    <property type="entry name" value="Concanavalin A-like lectins/glucanases"/>
    <property type="match status" value="1"/>
</dbReference>
<keyword evidence="1" id="KW-1133">Transmembrane helix</keyword>
<dbReference type="Pfam" id="PF13385">
    <property type="entry name" value="Laminin_G_3"/>
    <property type="match status" value="1"/>
</dbReference>
<dbReference type="InterPro" id="IPR013320">
    <property type="entry name" value="ConA-like_dom_sf"/>
</dbReference>
<dbReference type="Gene3D" id="2.60.120.200">
    <property type="match status" value="1"/>
</dbReference>
<reference evidence="2" key="1">
    <citation type="journal article" date="2020" name="Nature">
        <title>Giant virus diversity and host interactions through global metagenomics.</title>
        <authorList>
            <person name="Schulz F."/>
            <person name="Roux S."/>
            <person name="Paez-Espino D."/>
            <person name="Jungbluth S."/>
            <person name="Walsh D.A."/>
            <person name="Denef V.J."/>
            <person name="McMahon K.D."/>
            <person name="Konstantinidis K.T."/>
            <person name="Eloe-Fadrosh E.A."/>
            <person name="Kyrpides N.C."/>
            <person name="Woyke T."/>
        </authorList>
    </citation>
    <scope>NUCLEOTIDE SEQUENCE</scope>
    <source>
        <strain evidence="2">GVMAG-M-3300023179-90</strain>
    </source>
</reference>
<keyword evidence="1" id="KW-0472">Membrane</keyword>
<organism evidence="2">
    <name type="scientific">viral metagenome</name>
    <dbReference type="NCBI Taxonomy" id="1070528"/>
    <lineage>
        <taxon>unclassified sequences</taxon>
        <taxon>metagenomes</taxon>
        <taxon>organismal metagenomes</taxon>
    </lineage>
</organism>
<feature type="transmembrane region" description="Helical" evidence="1">
    <location>
        <begin position="6"/>
        <end position="25"/>
    </location>
</feature>